<dbReference type="EMBL" id="WHPF01000002">
    <property type="protein sequence ID" value="NNV54340.1"/>
    <property type="molecule type" value="Genomic_DNA"/>
</dbReference>
<dbReference type="Gene3D" id="1.10.10.10">
    <property type="entry name" value="Winged helix-like DNA-binding domain superfamily/Winged helix DNA-binding domain"/>
    <property type="match status" value="1"/>
</dbReference>
<feature type="domain" description="RNA polymerase sigma factor 70 region 4 type 2" evidence="7">
    <location>
        <begin position="127"/>
        <end position="178"/>
    </location>
</feature>
<comment type="caution">
    <text evidence="8">The sequence shown here is derived from an EMBL/GenBank/DDBJ whole genome shotgun (WGS) entry which is preliminary data.</text>
</comment>
<dbReference type="AlphaFoldDB" id="A0A8J8FAT7"/>
<dbReference type="InterPro" id="IPR036388">
    <property type="entry name" value="WH-like_DNA-bd_sf"/>
</dbReference>
<dbReference type="Proteomes" id="UP000598971">
    <property type="component" value="Unassembled WGS sequence"/>
</dbReference>
<dbReference type="PANTHER" id="PTHR43133:SF8">
    <property type="entry name" value="RNA POLYMERASE SIGMA FACTOR HI_1459-RELATED"/>
    <property type="match status" value="1"/>
</dbReference>
<evidence type="ECO:0000256" key="4">
    <source>
        <dbReference type="ARBA" id="ARBA00023125"/>
    </source>
</evidence>
<organism evidence="8 9">
    <name type="scientific">Limnovirga soli</name>
    <dbReference type="NCBI Taxonomy" id="2656915"/>
    <lineage>
        <taxon>Bacteria</taxon>
        <taxon>Pseudomonadati</taxon>
        <taxon>Bacteroidota</taxon>
        <taxon>Chitinophagia</taxon>
        <taxon>Chitinophagales</taxon>
        <taxon>Chitinophagaceae</taxon>
        <taxon>Limnovirga</taxon>
    </lineage>
</organism>
<evidence type="ECO:0000256" key="3">
    <source>
        <dbReference type="ARBA" id="ARBA00023082"/>
    </source>
</evidence>
<dbReference type="InterPro" id="IPR013325">
    <property type="entry name" value="RNA_pol_sigma_r2"/>
</dbReference>
<reference evidence="8" key="1">
    <citation type="submission" date="2019-10" db="EMBL/GenBank/DDBJ databases">
        <title>Draft genome sequence of Panacibacter sp. KCS-6.</title>
        <authorList>
            <person name="Yim K.J."/>
        </authorList>
    </citation>
    <scope>NUCLEOTIDE SEQUENCE</scope>
    <source>
        <strain evidence="8">KCS-6</strain>
    </source>
</reference>
<evidence type="ECO:0000259" key="7">
    <source>
        <dbReference type="Pfam" id="PF08281"/>
    </source>
</evidence>
<dbReference type="GO" id="GO:0003677">
    <property type="term" value="F:DNA binding"/>
    <property type="evidence" value="ECO:0007669"/>
    <property type="project" value="UniProtKB-KW"/>
</dbReference>
<dbReference type="InterPro" id="IPR014284">
    <property type="entry name" value="RNA_pol_sigma-70_dom"/>
</dbReference>
<proteinExistence type="inferred from homology"/>
<evidence type="ECO:0000256" key="1">
    <source>
        <dbReference type="ARBA" id="ARBA00010641"/>
    </source>
</evidence>
<dbReference type="InterPro" id="IPR039425">
    <property type="entry name" value="RNA_pol_sigma-70-like"/>
</dbReference>
<dbReference type="SUPFAM" id="SSF88946">
    <property type="entry name" value="Sigma2 domain of RNA polymerase sigma factors"/>
    <property type="match status" value="1"/>
</dbReference>
<keyword evidence="9" id="KW-1185">Reference proteome</keyword>
<dbReference type="InterPro" id="IPR013249">
    <property type="entry name" value="RNA_pol_sigma70_r4_t2"/>
</dbReference>
<dbReference type="GO" id="GO:0016987">
    <property type="term" value="F:sigma factor activity"/>
    <property type="evidence" value="ECO:0007669"/>
    <property type="project" value="UniProtKB-KW"/>
</dbReference>
<dbReference type="Pfam" id="PF08281">
    <property type="entry name" value="Sigma70_r4_2"/>
    <property type="match status" value="1"/>
</dbReference>
<dbReference type="SUPFAM" id="SSF88659">
    <property type="entry name" value="Sigma3 and sigma4 domains of RNA polymerase sigma factors"/>
    <property type="match status" value="1"/>
</dbReference>
<gene>
    <name evidence="8" type="ORF">GD597_02630</name>
</gene>
<accession>A0A8J8FAT7</accession>
<dbReference type="NCBIfam" id="TIGR02937">
    <property type="entry name" value="sigma70-ECF"/>
    <property type="match status" value="1"/>
</dbReference>
<dbReference type="Gene3D" id="1.10.1740.10">
    <property type="match status" value="1"/>
</dbReference>
<dbReference type="RefSeq" id="WP_171606263.1">
    <property type="nucleotide sequence ID" value="NZ_WHPF01000002.1"/>
</dbReference>
<dbReference type="Pfam" id="PF04542">
    <property type="entry name" value="Sigma70_r2"/>
    <property type="match status" value="1"/>
</dbReference>
<feature type="domain" description="RNA polymerase sigma-70 region 2" evidence="6">
    <location>
        <begin position="30"/>
        <end position="96"/>
    </location>
</feature>
<dbReference type="GO" id="GO:0006352">
    <property type="term" value="P:DNA-templated transcription initiation"/>
    <property type="evidence" value="ECO:0007669"/>
    <property type="project" value="InterPro"/>
</dbReference>
<sequence>MKKNSYSHISDSELLEKFYAEHNNQWLGVLLERYTLLLLGVCMKYLKNEELAKDAVQQIFLKVIAELQKYKVEYFKSWVYMVARNHCFMQLRDKTRKFTREITDAVQLADETIHTSLHIEQDHLLAQVSNSLDELNNEQKTCVTLFYLQHKSYQEITDATGYSLLQVKSYIQNGKRNLKMLVEKKMKH</sequence>
<keyword evidence="2" id="KW-0805">Transcription regulation</keyword>
<evidence type="ECO:0000256" key="2">
    <source>
        <dbReference type="ARBA" id="ARBA00023015"/>
    </source>
</evidence>
<evidence type="ECO:0000313" key="9">
    <source>
        <dbReference type="Proteomes" id="UP000598971"/>
    </source>
</evidence>
<evidence type="ECO:0000259" key="6">
    <source>
        <dbReference type="Pfam" id="PF04542"/>
    </source>
</evidence>
<dbReference type="InterPro" id="IPR013324">
    <property type="entry name" value="RNA_pol_sigma_r3/r4-like"/>
</dbReference>
<keyword evidence="4" id="KW-0238">DNA-binding</keyword>
<evidence type="ECO:0000313" key="8">
    <source>
        <dbReference type="EMBL" id="NNV54340.1"/>
    </source>
</evidence>
<name>A0A8J8FAT7_9BACT</name>
<dbReference type="InterPro" id="IPR007627">
    <property type="entry name" value="RNA_pol_sigma70_r2"/>
</dbReference>
<keyword evidence="3" id="KW-0731">Sigma factor</keyword>
<keyword evidence="5" id="KW-0804">Transcription</keyword>
<dbReference type="PANTHER" id="PTHR43133">
    <property type="entry name" value="RNA POLYMERASE ECF-TYPE SIGMA FACTO"/>
    <property type="match status" value="1"/>
</dbReference>
<comment type="similarity">
    <text evidence="1">Belongs to the sigma-70 factor family. ECF subfamily.</text>
</comment>
<evidence type="ECO:0000256" key="5">
    <source>
        <dbReference type="ARBA" id="ARBA00023163"/>
    </source>
</evidence>
<protein>
    <submittedName>
        <fullName evidence="8">Sigma-70 family RNA polymerase sigma factor</fullName>
    </submittedName>
</protein>